<organism evidence="1 2">
    <name type="scientific">Sphingobacterium nematocida</name>
    <dbReference type="NCBI Taxonomy" id="1513896"/>
    <lineage>
        <taxon>Bacteria</taxon>
        <taxon>Pseudomonadati</taxon>
        <taxon>Bacteroidota</taxon>
        <taxon>Sphingobacteriia</taxon>
        <taxon>Sphingobacteriales</taxon>
        <taxon>Sphingobacteriaceae</taxon>
        <taxon>Sphingobacterium</taxon>
    </lineage>
</organism>
<dbReference type="OrthoDB" id="9785181at2"/>
<dbReference type="RefSeq" id="WP_079640701.1">
    <property type="nucleotide sequence ID" value="NZ_FUZF01000001.1"/>
</dbReference>
<dbReference type="EMBL" id="FUZF01000001">
    <property type="protein sequence ID" value="SKB40780.1"/>
    <property type="molecule type" value="Genomic_DNA"/>
</dbReference>
<reference evidence="2" key="1">
    <citation type="submission" date="2017-02" db="EMBL/GenBank/DDBJ databases">
        <authorList>
            <person name="Varghese N."/>
            <person name="Submissions S."/>
        </authorList>
    </citation>
    <scope>NUCLEOTIDE SEQUENCE [LARGE SCALE GENOMIC DNA]</scope>
    <source>
        <strain evidence="2">DSM 24091</strain>
    </source>
</reference>
<accession>A0A1T5B1C7</accession>
<sequence length="639" mass="78182">MEKNVIDFLKNTDIYMITSMLAKYYPFSESQLKKYLTLLPSIIKKNNSLKINFEIAEIIFANQYEFINSKNVLPIEFIIKYCDKLNWREAIWKNEKYVWDLDSIFRLQSRIDDYYFQYINLENLMFENEYDVLKFESILKVIDGDYIWQGVSKCKTIPWTTNRYNNWYIDLLEEFENKWDWKSLSQNTSLPWSIKLVSKFKNKWDWKELSKNRQMCWSNEFIITFKDKLYWKSINEPQAIRYLTLNRLVDWNTELLNNINKEISFYWLSRNVENISPEILLNYAEKWDWKEVSLNYQFKFEELAIFESYIDWDNLKIKWDINILRKYKHKLNWKEICSSNSIVWTEGLLTEFDNFIDWEILSSSSNINWRLELILCFENKIKWDVLSENFNFPWDLSLLKRFRDKVDWERICRNESIVWTEELLEEFVENVHWEIISLGNSIQLTPKLLENYHDKLNWESISKNTTIFWSEDLLSKFGYKLNWWELGRLSSIYDHVDISLYTLRYCNDLTCLMFYSELSNVKWSTELIVKYENYWDWERLSDNKSIKWESEILIKYKDKLNWSRLICTSKSTEFLNVLKDVNFFGDYKNRYEFENFNSHLGSGQAILYFNLIHPYINDEVIDDFFEYFKKIDSEKKISH</sequence>
<proteinExistence type="predicted"/>
<dbReference type="Proteomes" id="UP000190150">
    <property type="component" value="Unassembled WGS sequence"/>
</dbReference>
<evidence type="ECO:0000313" key="1">
    <source>
        <dbReference type="EMBL" id="SKB40780.1"/>
    </source>
</evidence>
<dbReference type="STRING" id="1513896.SAMN05660841_00352"/>
<protein>
    <submittedName>
        <fullName evidence="1">Uncharacterized protein</fullName>
    </submittedName>
</protein>
<keyword evidence="2" id="KW-1185">Reference proteome</keyword>
<dbReference type="AlphaFoldDB" id="A0A1T5B1C7"/>
<gene>
    <name evidence="1" type="ORF">SAMN05660841_00352</name>
</gene>
<evidence type="ECO:0000313" key="2">
    <source>
        <dbReference type="Proteomes" id="UP000190150"/>
    </source>
</evidence>
<name>A0A1T5B1C7_9SPHI</name>